<evidence type="ECO:0000313" key="4">
    <source>
        <dbReference type="EMBL" id="GAV19979.1"/>
    </source>
</evidence>
<dbReference type="STRING" id="1921010.MMIC_P0940"/>
<dbReference type="EMBL" id="BDFD01000006">
    <property type="protein sequence ID" value="GAV19979.1"/>
    <property type="molecule type" value="Genomic_DNA"/>
</dbReference>
<sequence length="279" mass="29222">MNIHVLLAGIGVICMVTLPAEATVITTAGSTTVLPAVKACAKSYQAKHAGIHVISAGGGSSKGVSTVGRGKVDVGAASRAVKGKEKSTYPELKQYQLGTDGVVMVVHADNDLSNLTADQVSKLYNGEFASWAALGGAESNVNLVTLGKEHGTYELFSKYFKLRGEESEGNIVFGKGHAWIAFSQDVALDRVAHDKSGIAFASIGVASAFAEKSGRVKLLSIDGIAATEANVSNGSYKLVRPLLMLTNGDAKGEVRNFMDYLLGQECQATVKALGYIPVR</sequence>
<dbReference type="AlphaFoldDB" id="A0A1L8CMA5"/>
<reference evidence="4 5" key="1">
    <citation type="journal article" date="2017" name="Arch. Microbiol.">
        <title>Mariprofundus micogutta sp. nov., a novel iron-oxidizing zetaproteobacterium isolated from a deep-sea hydrothermal field at the Bayonnaise knoll of the Izu-Ogasawara arc, and a description of Mariprofundales ord. nov. and Zetaproteobacteria classis nov.</title>
        <authorList>
            <person name="Makita H."/>
            <person name="Tanaka E."/>
            <person name="Mitsunobu S."/>
            <person name="Miyazaki M."/>
            <person name="Nunoura T."/>
            <person name="Uematsu K."/>
            <person name="Takaki Y."/>
            <person name="Nishi S."/>
            <person name="Shimamura S."/>
            <person name="Takai K."/>
        </authorList>
    </citation>
    <scope>NUCLEOTIDE SEQUENCE [LARGE SCALE GENOMIC DNA]</scope>
    <source>
        <strain evidence="4 5">ET2</strain>
    </source>
</reference>
<dbReference type="PANTHER" id="PTHR30570">
    <property type="entry name" value="PERIPLASMIC PHOSPHATE BINDING COMPONENT OF PHOSPHATE ABC TRANSPORTER"/>
    <property type="match status" value="1"/>
</dbReference>
<dbReference type="CDD" id="cd13653">
    <property type="entry name" value="PBP2_phosphate_like_1"/>
    <property type="match status" value="1"/>
</dbReference>
<dbReference type="Gene3D" id="3.40.190.10">
    <property type="entry name" value="Periplasmic binding protein-like II"/>
    <property type="match status" value="2"/>
</dbReference>
<organism evidence="4 5">
    <name type="scientific">Mariprofundus micogutta</name>
    <dbReference type="NCBI Taxonomy" id="1921010"/>
    <lineage>
        <taxon>Bacteria</taxon>
        <taxon>Pseudomonadati</taxon>
        <taxon>Pseudomonadota</taxon>
        <taxon>Candidatius Mariprofundia</taxon>
        <taxon>Mariprofundales</taxon>
        <taxon>Mariprofundaceae</taxon>
        <taxon>Mariprofundus</taxon>
    </lineage>
</organism>
<feature type="signal peptide" evidence="2">
    <location>
        <begin position="1"/>
        <end position="22"/>
    </location>
</feature>
<feature type="domain" description="PBP" evidence="3">
    <location>
        <begin position="21"/>
        <end position="264"/>
    </location>
</feature>
<keyword evidence="5" id="KW-1185">Reference proteome</keyword>
<dbReference type="Proteomes" id="UP000231632">
    <property type="component" value="Unassembled WGS sequence"/>
</dbReference>
<dbReference type="InterPro" id="IPR050811">
    <property type="entry name" value="Phosphate_ABC_transporter"/>
</dbReference>
<dbReference type="InterPro" id="IPR024370">
    <property type="entry name" value="PBP_domain"/>
</dbReference>
<name>A0A1L8CMA5_9PROT</name>
<evidence type="ECO:0000313" key="5">
    <source>
        <dbReference type="Proteomes" id="UP000231632"/>
    </source>
</evidence>
<protein>
    <submittedName>
        <fullName evidence="4">Phosphate transport system substrate-binding protein</fullName>
    </submittedName>
</protein>
<evidence type="ECO:0000259" key="3">
    <source>
        <dbReference type="Pfam" id="PF12849"/>
    </source>
</evidence>
<feature type="chain" id="PRO_5012837888" evidence="2">
    <location>
        <begin position="23"/>
        <end position="279"/>
    </location>
</feature>
<keyword evidence="1 2" id="KW-0732">Signal</keyword>
<dbReference type="SUPFAM" id="SSF53850">
    <property type="entry name" value="Periplasmic binding protein-like II"/>
    <property type="match status" value="1"/>
</dbReference>
<dbReference type="RefSeq" id="WP_083530448.1">
    <property type="nucleotide sequence ID" value="NZ_BDFD01000006.1"/>
</dbReference>
<evidence type="ECO:0000256" key="2">
    <source>
        <dbReference type="SAM" id="SignalP"/>
    </source>
</evidence>
<dbReference type="PANTHER" id="PTHR30570:SF1">
    <property type="entry name" value="PHOSPHATE-BINDING PROTEIN PSTS"/>
    <property type="match status" value="1"/>
</dbReference>
<evidence type="ECO:0000256" key="1">
    <source>
        <dbReference type="ARBA" id="ARBA00022729"/>
    </source>
</evidence>
<gene>
    <name evidence="4" type="ORF">MMIC_P0940</name>
</gene>
<accession>A0A1L8CMA5</accession>
<proteinExistence type="predicted"/>
<dbReference type="Pfam" id="PF12849">
    <property type="entry name" value="PBP_like_2"/>
    <property type="match status" value="1"/>
</dbReference>
<comment type="caution">
    <text evidence="4">The sequence shown here is derived from an EMBL/GenBank/DDBJ whole genome shotgun (WGS) entry which is preliminary data.</text>
</comment>